<dbReference type="EnsemblPlants" id="OBART04G00620.1">
    <property type="protein sequence ID" value="OBART04G00620.1"/>
    <property type="gene ID" value="OBART04G00620"/>
</dbReference>
<evidence type="ECO:0008006" key="3">
    <source>
        <dbReference type="Google" id="ProtNLM"/>
    </source>
</evidence>
<dbReference type="PaxDb" id="65489-OBART04G00620.1"/>
<evidence type="ECO:0000313" key="1">
    <source>
        <dbReference type="EnsemblPlants" id="OBART04G00620.1"/>
    </source>
</evidence>
<proteinExistence type="predicted"/>
<organism evidence="1">
    <name type="scientific">Oryza barthii</name>
    <dbReference type="NCBI Taxonomy" id="65489"/>
    <lineage>
        <taxon>Eukaryota</taxon>
        <taxon>Viridiplantae</taxon>
        <taxon>Streptophyta</taxon>
        <taxon>Embryophyta</taxon>
        <taxon>Tracheophyta</taxon>
        <taxon>Spermatophyta</taxon>
        <taxon>Magnoliopsida</taxon>
        <taxon>Liliopsida</taxon>
        <taxon>Poales</taxon>
        <taxon>Poaceae</taxon>
        <taxon>BOP clade</taxon>
        <taxon>Oryzoideae</taxon>
        <taxon>Oryzeae</taxon>
        <taxon>Oryzinae</taxon>
        <taxon>Oryza</taxon>
    </lineage>
</organism>
<evidence type="ECO:0000313" key="2">
    <source>
        <dbReference type="Proteomes" id="UP000026960"/>
    </source>
</evidence>
<keyword evidence="2" id="KW-1185">Reference proteome</keyword>
<dbReference type="HOGENOM" id="CLU_2816907_0_0_1"/>
<dbReference type="Gramene" id="OBART04G00620.1">
    <property type="protein sequence ID" value="OBART04G00620.1"/>
    <property type="gene ID" value="OBART04G00620"/>
</dbReference>
<dbReference type="Proteomes" id="UP000026960">
    <property type="component" value="Chromosome 4"/>
</dbReference>
<protein>
    <recommendedName>
        <fullName evidence="3">Rx N-terminal domain-containing protein</fullName>
    </recommendedName>
</protein>
<reference evidence="1" key="2">
    <citation type="submission" date="2015-03" db="UniProtKB">
        <authorList>
            <consortium name="EnsemblPlants"/>
        </authorList>
    </citation>
    <scope>IDENTIFICATION</scope>
</reference>
<accession>A0A0D3FRY2</accession>
<dbReference type="AlphaFoldDB" id="A0A0D3FRY2"/>
<sequence length="73" mass="8639">MTAFHKSDKLRDLESRILPRLALLLEHAVRIPPEQEQIRADMEQWACRLRSAFYDVEDILDVADYNRLENKAN</sequence>
<name>A0A0D3FRY2_9ORYZ</name>
<reference evidence="1" key="1">
    <citation type="journal article" date="2009" name="Rice">
        <title>De Novo Next Generation Sequencing of Plant Genomes.</title>
        <authorList>
            <person name="Rounsley S."/>
            <person name="Marri P.R."/>
            <person name="Yu Y."/>
            <person name="He R."/>
            <person name="Sisneros N."/>
            <person name="Goicoechea J.L."/>
            <person name="Lee S.J."/>
            <person name="Angelova A."/>
            <person name="Kudrna D."/>
            <person name="Luo M."/>
            <person name="Affourtit J."/>
            <person name="Desany B."/>
            <person name="Knight J."/>
            <person name="Niazi F."/>
            <person name="Egholm M."/>
            <person name="Wing R.A."/>
        </authorList>
    </citation>
    <scope>NUCLEOTIDE SEQUENCE [LARGE SCALE GENOMIC DNA]</scope>
    <source>
        <strain evidence="1">cv. IRGC 105608</strain>
    </source>
</reference>